<evidence type="ECO:0000313" key="2">
    <source>
        <dbReference type="EMBL" id="KAF4466699.1"/>
    </source>
</evidence>
<dbReference type="OrthoDB" id="4948765at2759"/>
<proteinExistence type="predicted"/>
<feature type="non-terminal residue" evidence="2">
    <location>
        <position position="418"/>
    </location>
</feature>
<evidence type="ECO:0000313" key="3">
    <source>
        <dbReference type="Proteomes" id="UP000554235"/>
    </source>
</evidence>
<feature type="region of interest" description="Disordered" evidence="1">
    <location>
        <begin position="156"/>
        <end position="197"/>
    </location>
</feature>
<evidence type="ECO:0000256" key="1">
    <source>
        <dbReference type="SAM" id="MobiDB-lite"/>
    </source>
</evidence>
<feature type="compositionally biased region" description="Basic and acidic residues" evidence="1">
    <location>
        <begin position="218"/>
        <end position="235"/>
    </location>
</feature>
<accession>A0A8H4LEW1</accession>
<name>A0A8H4LEW1_9HYPO</name>
<sequence>MSDTERVTTPIPAGTEEDPTLAQLARSLGLKPRVLRQIDPKKREEAPGPEATLEHRNTYVFEQLCTWQIQISRSVDEELLGEFQEDFEGWTEDQFNSVDKELRRPFRKHLMVHGIFLGRKNAPVGIKLAEALISDELPKWTEDALREQGEDLLPRTRAHKQWQKLIKGRSRRDPQPEPTTPFEEAPAPPTRSETPISLRPIQARLDTFGAGLAALRQRDVDQQGRSAEPARRDPSPHQSQAEDDEPRRFERHTPFPTGRTPDRYREGTHDRPHLFERHTRSPMPPGRHGPFDHMLRDPHAALDHEYVDPYREIPPRQVPNEMLPATTLAQFAKIWRKEMNYTGEVYNILNEKVRYFLNTCSNVGIKETQFHAAFNHILDGAALDYYSHEMRPAMTFAEMYWALHNHFETEVNREHYHA</sequence>
<feature type="compositionally biased region" description="Basic residues" evidence="1">
    <location>
        <begin position="156"/>
        <end position="170"/>
    </location>
</feature>
<dbReference type="Proteomes" id="UP000554235">
    <property type="component" value="Unassembled WGS sequence"/>
</dbReference>
<feature type="region of interest" description="Disordered" evidence="1">
    <location>
        <begin position="218"/>
        <end position="270"/>
    </location>
</feature>
<feature type="compositionally biased region" description="Basic and acidic residues" evidence="1">
    <location>
        <begin position="260"/>
        <end position="270"/>
    </location>
</feature>
<dbReference type="EMBL" id="JAADYS010000835">
    <property type="protein sequence ID" value="KAF4466699.1"/>
    <property type="molecule type" value="Genomic_DNA"/>
</dbReference>
<comment type="caution">
    <text evidence="2">The sequence shown here is derived from an EMBL/GenBank/DDBJ whole genome shotgun (WGS) entry which is preliminary data.</text>
</comment>
<reference evidence="2 3" key="1">
    <citation type="submission" date="2020-01" db="EMBL/GenBank/DDBJ databases">
        <title>Identification and distribution of gene clusters putatively required for synthesis of sphingolipid metabolism inhibitors in phylogenetically diverse species of the filamentous fungus Fusarium.</title>
        <authorList>
            <person name="Kim H.-S."/>
            <person name="Busman M."/>
            <person name="Brown D.W."/>
            <person name="Divon H."/>
            <person name="Uhlig S."/>
            <person name="Proctor R.H."/>
        </authorList>
    </citation>
    <scope>NUCLEOTIDE SEQUENCE [LARGE SCALE GENOMIC DNA]</scope>
    <source>
        <strain evidence="2 3">NRRL 20459</strain>
    </source>
</reference>
<gene>
    <name evidence="2" type="ORF">FALBO_6436</name>
</gene>
<organism evidence="2 3">
    <name type="scientific">Fusarium albosuccineum</name>
    <dbReference type="NCBI Taxonomy" id="1237068"/>
    <lineage>
        <taxon>Eukaryota</taxon>
        <taxon>Fungi</taxon>
        <taxon>Dikarya</taxon>
        <taxon>Ascomycota</taxon>
        <taxon>Pezizomycotina</taxon>
        <taxon>Sordariomycetes</taxon>
        <taxon>Hypocreomycetidae</taxon>
        <taxon>Hypocreales</taxon>
        <taxon>Nectriaceae</taxon>
        <taxon>Fusarium</taxon>
        <taxon>Fusarium decemcellulare species complex</taxon>
    </lineage>
</organism>
<protein>
    <submittedName>
        <fullName evidence="2">Uncharacterized protein</fullName>
    </submittedName>
</protein>
<keyword evidence="3" id="KW-1185">Reference proteome</keyword>
<feature type="region of interest" description="Disordered" evidence="1">
    <location>
        <begin position="1"/>
        <end position="22"/>
    </location>
</feature>
<dbReference type="AlphaFoldDB" id="A0A8H4LEW1"/>